<protein>
    <recommendedName>
        <fullName evidence="3">Type I-E CRISPR-associated protein Cse2/CasB</fullName>
    </recommendedName>
</protein>
<dbReference type="RefSeq" id="XP_018274579.1">
    <property type="nucleotide sequence ID" value="XM_018415594.1"/>
</dbReference>
<dbReference type="AlphaFoldDB" id="A0A194SDK5"/>
<evidence type="ECO:0000313" key="1">
    <source>
        <dbReference type="EMBL" id="KPV78530.1"/>
    </source>
</evidence>
<name>A0A194SDK5_RHOGW</name>
<evidence type="ECO:0000313" key="2">
    <source>
        <dbReference type="Proteomes" id="UP000053890"/>
    </source>
</evidence>
<dbReference type="EMBL" id="KQ474073">
    <property type="protein sequence ID" value="KPV78530.1"/>
    <property type="molecule type" value="Genomic_DNA"/>
</dbReference>
<sequence length="186" mass="20583">MSPLHLNTAGPISELIAQHGIAWPARAPSYESLIVQLTRISNAVSPAGEWASGIETGFSEDDCARRSANQRKVLSQVLTALECGVRDWAERAQQPFPANRLVRRLLSRSERASERDDDAHDPRLPQPQTATVLLDIVEMLVLRQRGAQGLADSVLFHLGGPDISERTARRYGTTRRAWLARQEGLV</sequence>
<organism evidence="1 2">
    <name type="scientific">Rhodotorula graminis (strain WP1)</name>
    <dbReference type="NCBI Taxonomy" id="578459"/>
    <lineage>
        <taxon>Eukaryota</taxon>
        <taxon>Fungi</taxon>
        <taxon>Dikarya</taxon>
        <taxon>Basidiomycota</taxon>
        <taxon>Pucciniomycotina</taxon>
        <taxon>Microbotryomycetes</taxon>
        <taxon>Sporidiobolales</taxon>
        <taxon>Sporidiobolaceae</taxon>
        <taxon>Rhodotorula</taxon>
    </lineage>
</organism>
<reference evidence="1 2" key="1">
    <citation type="journal article" date="2015" name="Front. Microbiol.">
        <title>Genome sequence of the plant growth promoting endophytic yeast Rhodotorula graminis WP1.</title>
        <authorList>
            <person name="Firrincieli A."/>
            <person name="Otillar R."/>
            <person name="Salamov A."/>
            <person name="Schmutz J."/>
            <person name="Khan Z."/>
            <person name="Redman R.S."/>
            <person name="Fleck N.D."/>
            <person name="Lindquist E."/>
            <person name="Grigoriev I.V."/>
            <person name="Doty S.L."/>
        </authorList>
    </citation>
    <scope>NUCLEOTIDE SEQUENCE [LARGE SCALE GENOMIC DNA]</scope>
    <source>
        <strain evidence="1 2">WP1</strain>
    </source>
</reference>
<accession>A0A194SDK5</accession>
<evidence type="ECO:0008006" key="3">
    <source>
        <dbReference type="Google" id="ProtNLM"/>
    </source>
</evidence>
<gene>
    <name evidence="1" type="ORF">RHOBADRAFT_50988</name>
</gene>
<dbReference type="GeneID" id="28976042"/>
<proteinExistence type="predicted"/>
<keyword evidence="2" id="KW-1185">Reference proteome</keyword>
<dbReference type="Proteomes" id="UP000053890">
    <property type="component" value="Unassembled WGS sequence"/>
</dbReference>